<dbReference type="InterPro" id="IPR045474">
    <property type="entry name" value="GEVED"/>
</dbReference>
<protein>
    <submittedName>
        <fullName evidence="6">Uncharacterized protein</fullName>
    </submittedName>
</protein>
<evidence type="ECO:0000259" key="4">
    <source>
        <dbReference type="Pfam" id="PF20009"/>
    </source>
</evidence>
<dbReference type="Pfam" id="PF19081">
    <property type="entry name" value="Ig_7"/>
    <property type="match status" value="1"/>
</dbReference>
<comment type="caution">
    <text evidence="6">The sequence shown here is derived from an EMBL/GenBank/DDBJ whole genome shotgun (WGS) entry which is preliminary data.</text>
</comment>
<evidence type="ECO:0000313" key="7">
    <source>
        <dbReference type="Proteomes" id="UP000249518"/>
    </source>
</evidence>
<evidence type="ECO:0000313" key="6">
    <source>
        <dbReference type="EMBL" id="RAR47547.1"/>
    </source>
</evidence>
<reference evidence="6 7" key="1">
    <citation type="submission" date="2018-06" db="EMBL/GenBank/DDBJ databases">
        <title>Genomic Encyclopedia of Type Strains, Phase III (KMG-III): the genomes of soil and plant-associated and newly described type strains.</title>
        <authorList>
            <person name="Whitman W."/>
        </authorList>
    </citation>
    <scope>NUCLEOTIDE SEQUENCE [LARGE SCALE GENOMIC DNA]</scope>
    <source>
        <strain evidence="6 7">CGMCC 1.12504</strain>
    </source>
</reference>
<dbReference type="Pfam" id="PF20009">
    <property type="entry name" value="GEVED"/>
    <property type="match status" value="2"/>
</dbReference>
<evidence type="ECO:0000259" key="3">
    <source>
        <dbReference type="Pfam" id="PF19081"/>
    </source>
</evidence>
<keyword evidence="2" id="KW-0812">Transmembrane</keyword>
<dbReference type="EMBL" id="QLSV01000008">
    <property type="protein sequence ID" value="RAR47547.1"/>
    <property type="molecule type" value="Genomic_DNA"/>
</dbReference>
<feature type="domain" description="GEVED" evidence="4">
    <location>
        <begin position="612"/>
        <end position="711"/>
    </location>
</feature>
<dbReference type="Pfam" id="PF21722">
    <property type="entry name" value="Gly_rich_2"/>
    <property type="match status" value="1"/>
</dbReference>
<keyword evidence="2" id="KW-1133">Transmembrane helix</keyword>
<feature type="transmembrane region" description="Helical" evidence="2">
    <location>
        <begin position="25"/>
        <end position="43"/>
    </location>
</feature>
<feature type="domain" description="GEVED" evidence="4">
    <location>
        <begin position="334"/>
        <end position="417"/>
    </location>
</feature>
<keyword evidence="2" id="KW-0472">Membrane</keyword>
<dbReference type="RefSeq" id="WP_112086229.1">
    <property type="nucleotide sequence ID" value="NZ_QLSV01000008.1"/>
</dbReference>
<dbReference type="Proteomes" id="UP000249518">
    <property type="component" value="Unassembled WGS sequence"/>
</dbReference>
<dbReference type="OrthoDB" id="1652165at2"/>
<organism evidence="6 7">
    <name type="scientific">Flavobacterium lacus</name>
    <dbReference type="NCBI Taxonomy" id="1353778"/>
    <lineage>
        <taxon>Bacteria</taxon>
        <taxon>Pseudomonadati</taxon>
        <taxon>Bacteroidota</taxon>
        <taxon>Flavobacteriia</taxon>
        <taxon>Flavobacteriales</taxon>
        <taxon>Flavobacteriaceae</taxon>
        <taxon>Flavobacterium</taxon>
    </lineage>
</organism>
<keyword evidence="7" id="KW-1185">Reference proteome</keyword>
<evidence type="ECO:0000256" key="2">
    <source>
        <dbReference type="SAM" id="Phobius"/>
    </source>
</evidence>
<sequence>MKKNYNLRTGLVFLKKETYFNTKNNIIHLILMLITFFGFSTSFGQTTVIFTATGNSTWTAPCDVTSITLEVWGAGGGGQRANGNPSAGGGGAGGGYVRTTYAVTPGSTYNLYVGIGGTGNSGGDGQDSWFDTNTTIIAVGGRGAGGVVTTNSTWGTGATAFTSGNVGGGGTIISTYGGNGGNAGNNFSGGGGSSAGDINGNSAAGMAAGAAPTNGYAGAAGRDSNGAGAAGGIGAGGAGGRTAQTTDRSGGAGGRGQVRITHTSTLATYCSPTFTTAVEPITNVTFAGINNTSSNLINGTPALEEFCQIGTVIQGSPSNSISIQGNTDGNFTNNIRVYIDWDRNGTFGNVANEIYNIGTITNTTGVDFISLTGNIAVPLTAGLGLTKMRVMKRFGGYPTGPCQTGIGFGQAEDYLIQVNPRPVCTTPALQPTSLNLTSTGTTLAGSFTMPIPPADNYLVVINTTGITPVPVNGTTYTIGSTIGAGNTVIDVDNNNAFSTTGLTILTNYYVFVFSYNSVCTGGPLYYTVSPLNGSITTLSVDYCNPLSTSDASRIFINNVSFLGSLNDVSNLNSSFSLLPSGYQNFTSLGNRAVQAQGEGMNIIASSNARGRWKAWVDWNKDGDFNDAGEEIYNPGAFAGITLNFGFVIPPGTPPGDYRIRFRVYNSFYLTLENFNYDFNSCETFDARNINYGPPLGTVSSIEYGEAEDYLFTVVASCSNVITNITHGEVCGSGPVTLDVTGSAGVTSFRWYSSETGGLPIATTPTGTWTTPSLTNTTTYYVTAVNGCESLVRTPVIATVSPIPTLSFSPSNPIICGNNAIVSLTAAGDTEQVFLVNENFESGTLGVFSNINTDANAASFDNQSRWQVRTSTFIPTGQVWLPAISSGFGANRFAMATGDINPLAPNDIENSLTLTTGVNTTNFTDLTLTMKFYFSRYLPDDNVSLTEFVTIEASTNNFTTSTTIANYVADVGIGSRFSNLSFDLSAFVNQTNLRFRIRHRVYSTSTGWLPDGVAVDEIKLFGTRPLTTSFNYDTSTVDAFSDFACTLSYSSGSPATTIYIRPTLSQLENATFTIPVNTTLSNGCSIAGNIVVVNNTKIYNNPSDSDWNNPLNWRPNGVPTSDNCVVIINDSDIPNSNYQAYARNLRVANTGNLNLGSSSYLTVTENVMVDAGGVFEIENNGSLIQIDNVINTGNIIYKRIANAIKGTDYVYWSSPVSGQIVNGLYSTPTQGPRFRWNTTMLNANAAQGGWVNASGNTMATGIGYIVRGSSTASMPATNILSTFTGIPNNGSINVPVERGSYTGAPYTSPNGAIVNNLDDNWNLLGNPYPSALNALQFLFDNNTKIHGNVRLWTHGTDLALTGTTVNNPYYGNFAYNYSSSDYYFINYTGTTIPGGSDLVKSGQAFFVQMIDGPAGSNTVNFNNAQRSNSFENNNFFRNAENSSNENSISNLERHRIWLDIVNANNQSTTTLIGYVESASDAKDSFFDATEKASGSLGIYSNINDETFAIQGRSLPFSVSDEVSITFRTSNSGIHHLAILEVDGLFENQSIYVKDELLNVIHDLKLSPYPFSTEAGTHQNRFKIVYQNETLGIPFVTENQVVVYKDKTKSIQISTGNLTMDQVKLFDIQGRLIKTASDINNNKLSIDTQEMADQVLMVSITTTDNLKITKKVF</sequence>
<dbReference type="InterPro" id="IPR044023">
    <property type="entry name" value="Ig_7"/>
</dbReference>
<feature type="region of interest" description="Disordered" evidence="1">
    <location>
        <begin position="234"/>
        <end position="257"/>
    </location>
</feature>
<gene>
    <name evidence="6" type="ORF">B0I10_10847</name>
</gene>
<evidence type="ECO:0000256" key="1">
    <source>
        <dbReference type="SAM" id="MobiDB-lite"/>
    </source>
</evidence>
<feature type="domain" description="Glycine-rich" evidence="5">
    <location>
        <begin position="51"/>
        <end position="261"/>
    </location>
</feature>
<evidence type="ECO:0000259" key="5">
    <source>
        <dbReference type="Pfam" id="PF21722"/>
    </source>
</evidence>
<proteinExistence type="predicted"/>
<accession>A0A328WSW7</accession>
<dbReference type="InterPro" id="IPR049304">
    <property type="entry name" value="Gly_rich_dom"/>
</dbReference>
<feature type="domain" description="Ig-like" evidence="3">
    <location>
        <begin position="725"/>
        <end position="801"/>
    </location>
</feature>
<name>A0A328WSW7_9FLAO</name>